<name>T1DSB4_ANOAQ</name>
<sequence length="161" mass="18724">WCKASSLFNAGSSCFAFNFSALTISCRVLFRILCCINPVQQWDAMPIQFRRILGEERAGRVTSLLCCFCSEKGDDFGIVWWFSLLFFFTFFFCTKMPYTGGVLLCFFFCFRIAGAGYFEERSGQWHQLPSLLPPCLHRDHQTKPRLACVRYNDARRREIIC</sequence>
<feature type="non-terminal residue" evidence="1">
    <location>
        <position position="1"/>
    </location>
</feature>
<organism evidence="1">
    <name type="scientific">Anopheles aquasalis</name>
    <name type="common">Malaria mosquito</name>
    <dbReference type="NCBI Taxonomy" id="42839"/>
    <lineage>
        <taxon>Eukaryota</taxon>
        <taxon>Metazoa</taxon>
        <taxon>Ecdysozoa</taxon>
        <taxon>Arthropoda</taxon>
        <taxon>Hexapoda</taxon>
        <taxon>Insecta</taxon>
        <taxon>Pterygota</taxon>
        <taxon>Neoptera</taxon>
        <taxon>Endopterygota</taxon>
        <taxon>Diptera</taxon>
        <taxon>Nematocera</taxon>
        <taxon>Culicoidea</taxon>
        <taxon>Culicidae</taxon>
        <taxon>Anophelinae</taxon>
        <taxon>Anopheles</taxon>
    </lineage>
</organism>
<evidence type="ECO:0000313" key="1">
    <source>
        <dbReference type="EMBL" id="JAB01341.1"/>
    </source>
</evidence>
<dbReference type="EMBL" id="GAMD01000250">
    <property type="protein sequence ID" value="JAB01341.1"/>
    <property type="molecule type" value="mRNA"/>
</dbReference>
<reference evidence="1" key="1">
    <citation type="submission" date="2013-07" db="EMBL/GenBank/DDBJ databases">
        <title>Transcriptome sequencing and developmental regulation of gene expression in Anopheles aquasalis.</title>
        <authorList>
            <consortium name="Brazilian Malaria Network (MCT/CNPq/MS/SCTIE/DECIT/PRONEX 555648/2009-5) and Research Network on Bioactive Molecules from Arthropod Vectors (NAP-MOBIARVE"/>
            <consortium name="University of Sao Paulo)"/>
            <person name="Marinotti O."/>
            <person name="Ribeiro J.M.C."/>
            <person name="Costa-da-Silva A.L."/>
            <person name="Silva M.C.P."/>
            <person name="Lopes A.R."/>
            <person name="Barros M.S."/>
            <person name="Sa-Nunes A."/>
            <person name="Konjin B.B."/>
            <person name="Carvalho E."/>
            <person name="Suesdek L."/>
            <person name="Silva-Neto M.A.C."/>
            <person name="Capurro M.L."/>
        </authorList>
    </citation>
    <scope>NUCLEOTIDE SEQUENCE</scope>
    <source>
        <tissue evidence="1">Whole body</tissue>
    </source>
</reference>
<accession>T1DSB4</accession>
<proteinExistence type="evidence at transcript level"/>
<protein>
    <submittedName>
        <fullName evidence="1">Uncharacterized protein</fullName>
    </submittedName>
</protein>
<dbReference type="AlphaFoldDB" id="T1DSB4"/>